<sequence>MQLIKGLTIITKYCHWIMHANTREHQQKRSVGSCIREADASKSNSGTPAPVEKGFNVHQVNFAASNPEEEG</sequence>
<keyword evidence="3" id="KW-1185">Reference proteome</keyword>
<protein>
    <submittedName>
        <fullName evidence="2">Uncharacterized protein</fullName>
    </submittedName>
</protein>
<dbReference type="AlphaFoldDB" id="A0A2P4YGG4"/>
<comment type="caution">
    <text evidence="2">The sequence shown here is derived from an EMBL/GenBank/DDBJ whole genome shotgun (WGS) entry which is preliminary data.</text>
</comment>
<dbReference type="Proteomes" id="UP000237271">
    <property type="component" value="Unassembled WGS sequence"/>
</dbReference>
<gene>
    <name evidence="2" type="ORF">PHPALM_5822</name>
</gene>
<proteinExistence type="predicted"/>
<dbReference type="OrthoDB" id="164443at2759"/>
<dbReference type="EMBL" id="NCKW01003372">
    <property type="protein sequence ID" value="POM76891.1"/>
    <property type="molecule type" value="Genomic_DNA"/>
</dbReference>
<evidence type="ECO:0000313" key="2">
    <source>
        <dbReference type="EMBL" id="POM76891.1"/>
    </source>
</evidence>
<reference evidence="2 3" key="1">
    <citation type="journal article" date="2017" name="Genome Biol. Evol.">
        <title>Phytophthora megakarya and P. palmivora, closely related causal agents of cacao black pod rot, underwent increases in genome sizes and gene numbers by different mechanisms.</title>
        <authorList>
            <person name="Ali S.S."/>
            <person name="Shao J."/>
            <person name="Lary D.J."/>
            <person name="Kronmiller B."/>
            <person name="Shen D."/>
            <person name="Strem M.D."/>
            <person name="Amoako-Attah I."/>
            <person name="Akrofi A.Y."/>
            <person name="Begoude B.A."/>
            <person name="Ten Hoopen G.M."/>
            <person name="Coulibaly K."/>
            <person name="Kebe B.I."/>
            <person name="Melnick R.L."/>
            <person name="Guiltinan M.J."/>
            <person name="Tyler B.M."/>
            <person name="Meinhardt L.W."/>
            <person name="Bailey B.A."/>
        </authorList>
    </citation>
    <scope>NUCLEOTIDE SEQUENCE [LARGE SCALE GENOMIC DNA]</scope>
    <source>
        <strain evidence="3">sbr112.9</strain>
    </source>
</reference>
<evidence type="ECO:0000256" key="1">
    <source>
        <dbReference type="SAM" id="MobiDB-lite"/>
    </source>
</evidence>
<accession>A0A2P4YGG4</accession>
<feature type="non-terminal residue" evidence="2">
    <location>
        <position position="71"/>
    </location>
</feature>
<feature type="region of interest" description="Disordered" evidence="1">
    <location>
        <begin position="24"/>
        <end position="57"/>
    </location>
</feature>
<name>A0A2P4YGG4_9STRA</name>
<evidence type="ECO:0000313" key="3">
    <source>
        <dbReference type="Proteomes" id="UP000237271"/>
    </source>
</evidence>
<organism evidence="2 3">
    <name type="scientific">Phytophthora palmivora</name>
    <dbReference type="NCBI Taxonomy" id="4796"/>
    <lineage>
        <taxon>Eukaryota</taxon>
        <taxon>Sar</taxon>
        <taxon>Stramenopiles</taxon>
        <taxon>Oomycota</taxon>
        <taxon>Peronosporomycetes</taxon>
        <taxon>Peronosporales</taxon>
        <taxon>Peronosporaceae</taxon>
        <taxon>Phytophthora</taxon>
    </lineage>
</organism>